<sequence>MRSFKEVLLTTTNNFEGLEIEKYLDVMSSNVVIGTNVLSDFGASFTDFFGGFSNSYQNKLNLIYTEAISALKKKALNAGANAIIGLRIDFDEISGKGKSMFMISACGTAVVLKKNTNELNSSTSHIEVALEDLEYQVKFDMLLKKLEKAYLPDEEDWNLIFIRPNETMLNILIEKYIKAIDVNYDSEKGSLLRENLPIYVKSMQSKSVIEMIYTKLEENIQIVQLIKSSKIFDPKLLNNLINKGKLKEAVCCLPADKDSYSQEDLIEMNNLIHLLENLPNKGSIEQVKQLLSKSKDKYVCPNKHINDIDLQFCTDNECGLDIKGLTANDYTLIENFKIITKTLEKLFT</sequence>
<reference evidence="1" key="1">
    <citation type="submission" date="2019-08" db="EMBL/GenBank/DDBJ databases">
        <authorList>
            <person name="Kucharzyk K."/>
            <person name="Murdoch R.W."/>
            <person name="Higgins S."/>
            <person name="Loffler F."/>
        </authorList>
    </citation>
    <scope>NUCLEOTIDE SEQUENCE</scope>
</reference>
<dbReference type="Pfam" id="PF01906">
    <property type="entry name" value="YbjQ_1"/>
    <property type="match status" value="1"/>
</dbReference>
<evidence type="ECO:0000313" key="2">
    <source>
        <dbReference type="EMBL" id="MPL74444.1"/>
    </source>
</evidence>
<dbReference type="SUPFAM" id="SSF117782">
    <property type="entry name" value="YbjQ-like"/>
    <property type="match status" value="1"/>
</dbReference>
<dbReference type="InterPro" id="IPR002765">
    <property type="entry name" value="UPF0145_YbjQ-like"/>
</dbReference>
<dbReference type="AlphaFoldDB" id="A0A644U662"/>
<dbReference type="Gene3D" id="3.30.110.70">
    <property type="entry name" value="Hypothetical protein apc22750. Chain B"/>
    <property type="match status" value="1"/>
</dbReference>
<gene>
    <name evidence="1" type="ORF">SDC9_20194</name>
    <name evidence="2" type="ORF">SDC9_20255</name>
</gene>
<dbReference type="PANTHER" id="PTHR34068:SF1">
    <property type="entry name" value="UPF0145 PROTEIN YBJQ"/>
    <property type="match status" value="1"/>
</dbReference>
<evidence type="ECO:0000313" key="1">
    <source>
        <dbReference type="EMBL" id="MPL74383.1"/>
    </source>
</evidence>
<name>A0A644U662_9ZZZZ</name>
<protein>
    <submittedName>
        <fullName evidence="1">Uncharacterized protein</fullName>
    </submittedName>
</protein>
<dbReference type="EMBL" id="VSSQ01000080">
    <property type="protein sequence ID" value="MPL74444.1"/>
    <property type="molecule type" value="Genomic_DNA"/>
</dbReference>
<proteinExistence type="inferred from homology"/>
<dbReference type="HAMAP" id="MF_00338">
    <property type="entry name" value="UPF0145"/>
    <property type="match status" value="1"/>
</dbReference>
<dbReference type="InterPro" id="IPR035439">
    <property type="entry name" value="UPF0145_dom_sf"/>
</dbReference>
<dbReference type="PANTHER" id="PTHR34068">
    <property type="entry name" value="UPF0145 PROTEIN YBJQ"/>
    <property type="match status" value="1"/>
</dbReference>
<accession>A0A644U662</accession>
<organism evidence="1">
    <name type="scientific">bioreactor metagenome</name>
    <dbReference type="NCBI Taxonomy" id="1076179"/>
    <lineage>
        <taxon>unclassified sequences</taxon>
        <taxon>metagenomes</taxon>
        <taxon>ecological metagenomes</taxon>
    </lineage>
</organism>
<dbReference type="EMBL" id="VSSQ01000080">
    <property type="protein sequence ID" value="MPL74383.1"/>
    <property type="molecule type" value="Genomic_DNA"/>
</dbReference>
<comment type="caution">
    <text evidence="1">The sequence shown here is derived from an EMBL/GenBank/DDBJ whole genome shotgun (WGS) entry which is preliminary data.</text>
</comment>